<dbReference type="Gene3D" id="3.30.710.10">
    <property type="entry name" value="Potassium Channel Kv1.1, Chain A"/>
    <property type="match status" value="1"/>
</dbReference>
<dbReference type="InParanoid" id="S8FS89"/>
<gene>
    <name evidence="2" type="ORF">FOMPIDRAFT_1041463</name>
</gene>
<dbReference type="CDD" id="cd18186">
    <property type="entry name" value="BTB_POZ_ZBTB_KLHL-like"/>
    <property type="match status" value="1"/>
</dbReference>
<name>S8FS89_FOMSC</name>
<organism evidence="2 3">
    <name type="scientific">Fomitopsis schrenkii</name>
    <name type="common">Brown rot fungus</name>
    <dbReference type="NCBI Taxonomy" id="2126942"/>
    <lineage>
        <taxon>Eukaryota</taxon>
        <taxon>Fungi</taxon>
        <taxon>Dikarya</taxon>
        <taxon>Basidiomycota</taxon>
        <taxon>Agaricomycotina</taxon>
        <taxon>Agaricomycetes</taxon>
        <taxon>Polyporales</taxon>
        <taxon>Fomitopsis</taxon>
    </lineage>
</organism>
<dbReference type="AlphaFoldDB" id="S8FS89"/>
<keyword evidence="3" id="KW-1185">Reference proteome</keyword>
<feature type="domain" description="BTB" evidence="1">
    <location>
        <begin position="18"/>
        <end position="89"/>
    </location>
</feature>
<reference evidence="2 3" key="1">
    <citation type="journal article" date="2012" name="Science">
        <title>The Paleozoic origin of enzymatic lignin decomposition reconstructed from 31 fungal genomes.</title>
        <authorList>
            <person name="Floudas D."/>
            <person name="Binder M."/>
            <person name="Riley R."/>
            <person name="Barry K."/>
            <person name="Blanchette R.A."/>
            <person name="Henrissat B."/>
            <person name="Martinez A.T."/>
            <person name="Otillar R."/>
            <person name="Spatafora J.W."/>
            <person name="Yadav J.S."/>
            <person name="Aerts A."/>
            <person name="Benoit I."/>
            <person name="Boyd A."/>
            <person name="Carlson A."/>
            <person name="Copeland A."/>
            <person name="Coutinho P.M."/>
            <person name="de Vries R.P."/>
            <person name="Ferreira P."/>
            <person name="Findley K."/>
            <person name="Foster B."/>
            <person name="Gaskell J."/>
            <person name="Glotzer D."/>
            <person name="Gorecki P."/>
            <person name="Heitman J."/>
            <person name="Hesse C."/>
            <person name="Hori C."/>
            <person name="Igarashi K."/>
            <person name="Jurgens J.A."/>
            <person name="Kallen N."/>
            <person name="Kersten P."/>
            <person name="Kohler A."/>
            <person name="Kuees U."/>
            <person name="Kumar T.K.A."/>
            <person name="Kuo A."/>
            <person name="LaButti K."/>
            <person name="Larrondo L.F."/>
            <person name="Lindquist E."/>
            <person name="Ling A."/>
            <person name="Lombard V."/>
            <person name="Lucas S."/>
            <person name="Lundell T."/>
            <person name="Martin R."/>
            <person name="McLaughlin D.J."/>
            <person name="Morgenstern I."/>
            <person name="Morin E."/>
            <person name="Murat C."/>
            <person name="Nagy L.G."/>
            <person name="Nolan M."/>
            <person name="Ohm R.A."/>
            <person name="Patyshakuliyeva A."/>
            <person name="Rokas A."/>
            <person name="Ruiz-Duenas F.J."/>
            <person name="Sabat G."/>
            <person name="Salamov A."/>
            <person name="Samejima M."/>
            <person name="Schmutz J."/>
            <person name="Slot J.C."/>
            <person name="St John F."/>
            <person name="Stenlid J."/>
            <person name="Sun H."/>
            <person name="Sun S."/>
            <person name="Syed K."/>
            <person name="Tsang A."/>
            <person name="Wiebenga A."/>
            <person name="Young D."/>
            <person name="Pisabarro A."/>
            <person name="Eastwood D.C."/>
            <person name="Martin F."/>
            <person name="Cullen D."/>
            <person name="Grigoriev I.V."/>
            <person name="Hibbett D.S."/>
        </authorList>
    </citation>
    <scope>NUCLEOTIDE SEQUENCE</scope>
    <source>
        <strain evidence="3">FP-58527</strain>
    </source>
</reference>
<dbReference type="PROSITE" id="PS50097">
    <property type="entry name" value="BTB"/>
    <property type="match status" value="1"/>
</dbReference>
<protein>
    <recommendedName>
        <fullName evidence="1">BTB domain-containing protein</fullName>
    </recommendedName>
</protein>
<dbReference type="InterPro" id="IPR011333">
    <property type="entry name" value="SKP1/BTB/POZ_sf"/>
</dbReference>
<proteinExistence type="predicted"/>
<evidence type="ECO:0000313" key="2">
    <source>
        <dbReference type="EMBL" id="EPT01085.1"/>
    </source>
</evidence>
<dbReference type="EMBL" id="KE504144">
    <property type="protein sequence ID" value="EPT01085.1"/>
    <property type="molecule type" value="Genomic_DNA"/>
</dbReference>
<sequence>MNHRQVTDAPAPFNKASADVILRSSDLVDFRVRKGILAEASSVFEDMFGIPQPEITPSQGDTREGLPVVKLEEDSDILQWLLRLCYPGNSPRIDDLDNLRPIIRAAIKYDIPEVLRTLKENLGSFAESMPVRVYAIALQFKFEAEAREAARAFLARPVESADVPELVEITGKDLHNLLKYHRACSVVAARVASDPSWVPQSEVWFATCRAHGTCARKHLGNVNASEWWINYMTGSARILEATPAGKALLVEGRTDAALRDAAECMVCKHPAPEQMRKFIRQFAGLVNAVTAQVSLDYER</sequence>
<dbReference type="SMART" id="SM00225">
    <property type="entry name" value="BTB"/>
    <property type="match status" value="1"/>
</dbReference>
<dbReference type="OrthoDB" id="3357985at2759"/>
<dbReference type="STRING" id="743788.S8FS89"/>
<accession>S8FS89</accession>
<dbReference type="InterPro" id="IPR000210">
    <property type="entry name" value="BTB/POZ_dom"/>
</dbReference>
<dbReference type="eggNOG" id="ENOG502SQKR">
    <property type="taxonomic scope" value="Eukaryota"/>
</dbReference>
<dbReference type="Pfam" id="PF00651">
    <property type="entry name" value="BTB"/>
    <property type="match status" value="1"/>
</dbReference>
<evidence type="ECO:0000313" key="3">
    <source>
        <dbReference type="Proteomes" id="UP000015241"/>
    </source>
</evidence>
<dbReference type="HOGENOM" id="CLU_052397_0_1_1"/>
<dbReference type="Proteomes" id="UP000015241">
    <property type="component" value="Unassembled WGS sequence"/>
</dbReference>
<evidence type="ECO:0000259" key="1">
    <source>
        <dbReference type="PROSITE" id="PS50097"/>
    </source>
</evidence>
<dbReference type="SUPFAM" id="SSF54695">
    <property type="entry name" value="POZ domain"/>
    <property type="match status" value="1"/>
</dbReference>